<reference evidence="1 2" key="1">
    <citation type="submission" date="2021-01" db="EMBL/GenBank/DDBJ databases">
        <title>Genomic Encyclopedia of Type Strains, Phase IV (KMG-IV): sequencing the most valuable type-strain genomes for metagenomic binning, comparative biology and taxonomic classification.</title>
        <authorList>
            <person name="Goeker M."/>
        </authorList>
    </citation>
    <scope>NUCLEOTIDE SEQUENCE [LARGE SCALE GENOMIC DNA]</scope>
    <source>
        <strain evidence="1 2">DSM 25890</strain>
    </source>
</reference>
<dbReference type="Gene3D" id="3.30.1330.30">
    <property type="match status" value="1"/>
</dbReference>
<accession>A0ABS2NQC4</accession>
<comment type="caution">
    <text evidence="1">The sequence shown here is derived from an EMBL/GenBank/DDBJ whole genome shotgun (WGS) entry which is preliminary data.</text>
</comment>
<keyword evidence="2" id="KW-1185">Reference proteome</keyword>
<evidence type="ECO:0000313" key="1">
    <source>
        <dbReference type="EMBL" id="MBM7615133.1"/>
    </source>
</evidence>
<gene>
    <name evidence="1" type="ORF">JOC73_001695</name>
</gene>
<dbReference type="InterPro" id="IPR029064">
    <property type="entry name" value="Ribosomal_eL30-like_sf"/>
</dbReference>
<name>A0ABS2NQC4_9FIRM</name>
<dbReference type="Pfam" id="PF07997">
    <property type="entry name" value="DUF1694"/>
    <property type="match status" value="1"/>
</dbReference>
<proteinExistence type="predicted"/>
<dbReference type="Proteomes" id="UP001314796">
    <property type="component" value="Unassembled WGS sequence"/>
</dbReference>
<dbReference type="InterPro" id="IPR012543">
    <property type="entry name" value="DUF1694"/>
</dbReference>
<dbReference type="RefSeq" id="WP_204401980.1">
    <property type="nucleotide sequence ID" value="NZ_JAFBEE010000009.1"/>
</dbReference>
<evidence type="ECO:0000313" key="2">
    <source>
        <dbReference type="Proteomes" id="UP001314796"/>
    </source>
</evidence>
<sequence>MPENDDLKRVLDYALHGTPQLKADEKRKWLGEFRERVLMGITFQQALEDEAIRYVENALKDPMGEILIVNNRIPMKIMTKYMQLAKRMNKEYKTMATNCIEAMGVVVVNRRAINRNDVVPEIKMLPEKFRHLHHKSLCSKHFKELEETAPEYIEGYNQISFGDRMMGIKCAVCQKIEDGGPLM</sequence>
<organism evidence="1 2">
    <name type="scientific">Alkaliphilus hydrothermalis</name>
    <dbReference type="NCBI Taxonomy" id="1482730"/>
    <lineage>
        <taxon>Bacteria</taxon>
        <taxon>Bacillati</taxon>
        <taxon>Bacillota</taxon>
        <taxon>Clostridia</taxon>
        <taxon>Peptostreptococcales</taxon>
        <taxon>Natronincolaceae</taxon>
        <taxon>Alkaliphilus</taxon>
    </lineage>
</organism>
<dbReference type="EMBL" id="JAFBEE010000009">
    <property type="protein sequence ID" value="MBM7615133.1"/>
    <property type="molecule type" value="Genomic_DNA"/>
</dbReference>
<dbReference type="SUPFAM" id="SSF160515">
    <property type="entry name" value="YueI-like"/>
    <property type="match status" value="1"/>
</dbReference>
<protein>
    <submittedName>
        <fullName evidence="1">Uncharacterized protein YueI</fullName>
    </submittedName>
</protein>